<feature type="transmembrane region" description="Helical" evidence="4">
    <location>
        <begin position="442"/>
        <end position="461"/>
    </location>
</feature>
<dbReference type="NCBIfam" id="TIGR00806">
    <property type="entry name" value="rfc"/>
    <property type="match status" value="2"/>
</dbReference>
<feature type="transmembrane region" description="Helical" evidence="4">
    <location>
        <begin position="495"/>
        <end position="515"/>
    </location>
</feature>
<dbReference type="InterPro" id="IPR011701">
    <property type="entry name" value="MFS"/>
</dbReference>
<feature type="transmembrane region" description="Helical" evidence="4">
    <location>
        <begin position="554"/>
        <end position="576"/>
    </location>
</feature>
<dbReference type="AlphaFoldDB" id="A0AAN7N6G4"/>
<feature type="transmembrane region" description="Helical" evidence="4">
    <location>
        <begin position="783"/>
        <end position="806"/>
    </location>
</feature>
<dbReference type="EMBL" id="JAUNZN010000006">
    <property type="protein sequence ID" value="KAK4820230.1"/>
    <property type="molecule type" value="Genomic_DNA"/>
</dbReference>
<evidence type="ECO:0000256" key="2">
    <source>
        <dbReference type="ARBA" id="ARBA00005773"/>
    </source>
</evidence>
<feature type="transmembrane region" description="Helical" evidence="4">
    <location>
        <begin position="309"/>
        <end position="331"/>
    </location>
</feature>
<dbReference type="PANTHER" id="PTHR10686:SF37">
    <property type="entry name" value="THIAMINE TRANSPORTER 2"/>
    <property type="match status" value="1"/>
</dbReference>
<dbReference type="GO" id="GO:0015234">
    <property type="term" value="F:thiamine transmembrane transporter activity"/>
    <property type="evidence" value="ECO:0007669"/>
    <property type="project" value="TreeGrafter"/>
</dbReference>
<evidence type="ECO:0000313" key="5">
    <source>
        <dbReference type="EMBL" id="KAK4820230.1"/>
    </source>
</evidence>
<keyword evidence="6" id="KW-1185">Reference proteome</keyword>
<feature type="transmembrane region" description="Helical" evidence="4">
    <location>
        <begin position="658"/>
        <end position="681"/>
    </location>
</feature>
<comment type="caution">
    <text evidence="5">The sequence shown here is derived from an EMBL/GenBank/DDBJ whole genome shotgun (WGS) entry which is preliminary data.</text>
</comment>
<evidence type="ECO:0008006" key="7">
    <source>
        <dbReference type="Google" id="ProtNLM"/>
    </source>
</evidence>
<feature type="transmembrane region" description="Helical" evidence="4">
    <location>
        <begin position="757"/>
        <end position="776"/>
    </location>
</feature>
<dbReference type="Pfam" id="PF01770">
    <property type="entry name" value="Folate_carrier"/>
    <property type="match status" value="1"/>
</dbReference>
<organism evidence="5 6">
    <name type="scientific">Mycteria americana</name>
    <name type="common">Wood stork</name>
    <dbReference type="NCBI Taxonomy" id="33587"/>
    <lineage>
        <taxon>Eukaryota</taxon>
        <taxon>Metazoa</taxon>
        <taxon>Chordata</taxon>
        <taxon>Craniata</taxon>
        <taxon>Vertebrata</taxon>
        <taxon>Euteleostomi</taxon>
        <taxon>Archelosauria</taxon>
        <taxon>Archosauria</taxon>
        <taxon>Dinosauria</taxon>
        <taxon>Saurischia</taxon>
        <taxon>Theropoda</taxon>
        <taxon>Coelurosauria</taxon>
        <taxon>Aves</taxon>
        <taxon>Neognathae</taxon>
        <taxon>Neoaves</taxon>
        <taxon>Aequornithes</taxon>
        <taxon>Ciconiiformes</taxon>
        <taxon>Ciconiidae</taxon>
        <taxon>Mycteria</taxon>
    </lineage>
</organism>
<keyword evidence="4" id="KW-1133">Transmembrane helix</keyword>
<dbReference type="InterPro" id="IPR036259">
    <property type="entry name" value="MFS_trans_sf"/>
</dbReference>
<feature type="transmembrane region" description="Helical" evidence="4">
    <location>
        <begin position="468"/>
        <end position="489"/>
    </location>
</feature>
<reference evidence="5 6" key="1">
    <citation type="journal article" date="2023" name="J. Hered.">
        <title>Chromosome-level genome of the wood stork (Mycteria americana) provides insight into avian chromosome evolution.</title>
        <authorList>
            <person name="Flamio R. Jr."/>
            <person name="Ramstad K.M."/>
        </authorList>
    </citation>
    <scope>NUCLEOTIDE SEQUENCE [LARGE SCALE GENOMIC DNA]</scope>
    <source>
        <strain evidence="5">JAX WOST 10</strain>
    </source>
</reference>
<accession>A0AAN7N6G4</accession>
<dbReference type="PANTHER" id="PTHR10686">
    <property type="entry name" value="FOLATE TRANSPORTER"/>
    <property type="match status" value="1"/>
</dbReference>
<feature type="transmembrane region" description="Helical" evidence="4">
    <location>
        <begin position="399"/>
        <end position="422"/>
    </location>
</feature>
<feature type="region of interest" description="Disordered" evidence="3">
    <location>
        <begin position="600"/>
        <end position="632"/>
    </location>
</feature>
<comment type="similarity">
    <text evidence="2">Belongs to the reduced folate carrier (RFC) transporter (TC 2.A.48) family.</text>
</comment>
<feature type="transmembrane region" description="Helical" evidence="4">
    <location>
        <begin position="170"/>
        <end position="192"/>
    </location>
</feature>
<feature type="transmembrane region" description="Helical" evidence="4">
    <location>
        <begin position="12"/>
        <end position="28"/>
    </location>
</feature>
<dbReference type="Gene3D" id="1.20.1250.20">
    <property type="entry name" value="MFS general substrate transporter like domains"/>
    <property type="match status" value="2"/>
</dbReference>
<dbReference type="Pfam" id="PF07690">
    <property type="entry name" value="MFS_1"/>
    <property type="match status" value="1"/>
</dbReference>
<evidence type="ECO:0000256" key="3">
    <source>
        <dbReference type="SAM" id="MobiDB-lite"/>
    </source>
</evidence>
<comment type="subcellular location">
    <subcellularLocation>
        <location evidence="1">Membrane</location>
        <topology evidence="1">Multi-pass membrane protein</topology>
    </subcellularLocation>
</comment>
<feature type="transmembrane region" description="Helical" evidence="4">
    <location>
        <begin position="818"/>
        <end position="835"/>
    </location>
</feature>
<proteinExistence type="inferred from homology"/>
<feature type="transmembrane region" description="Helical" evidence="4">
    <location>
        <begin position="58"/>
        <end position="77"/>
    </location>
</feature>
<dbReference type="GO" id="GO:0005886">
    <property type="term" value="C:plasma membrane"/>
    <property type="evidence" value="ECO:0007669"/>
    <property type="project" value="TreeGrafter"/>
</dbReference>
<feature type="transmembrane region" description="Helical" evidence="4">
    <location>
        <begin position="274"/>
        <end position="297"/>
    </location>
</feature>
<dbReference type="Proteomes" id="UP001333110">
    <property type="component" value="Unassembled WGS sequence"/>
</dbReference>
<evidence type="ECO:0000313" key="6">
    <source>
        <dbReference type="Proteomes" id="UP001333110"/>
    </source>
</evidence>
<feature type="transmembrane region" description="Helical" evidence="4">
    <location>
        <begin position="84"/>
        <end position="105"/>
    </location>
</feature>
<feature type="region of interest" description="Disordered" evidence="3">
    <location>
        <begin position="216"/>
        <end position="248"/>
    </location>
</feature>
<keyword evidence="4" id="KW-0812">Transmembrane</keyword>
<feature type="transmembrane region" description="Helical" evidence="4">
    <location>
        <begin position="693"/>
        <end position="715"/>
    </location>
</feature>
<feature type="transmembrane region" description="Helical" evidence="4">
    <location>
        <begin position="727"/>
        <end position="745"/>
    </location>
</feature>
<feature type="transmembrane region" description="Helical" evidence="4">
    <location>
        <begin position="343"/>
        <end position="363"/>
    </location>
</feature>
<feature type="transmembrane region" description="Helical" evidence="4">
    <location>
        <begin position="369"/>
        <end position="392"/>
    </location>
</feature>
<keyword evidence="4" id="KW-0472">Membrane</keyword>
<dbReference type="InterPro" id="IPR002666">
    <property type="entry name" value="Folate_carrier"/>
</dbReference>
<evidence type="ECO:0000256" key="4">
    <source>
        <dbReference type="SAM" id="Phobius"/>
    </source>
</evidence>
<sequence length="858" mass="95916">MGCWKQEKSNTWTFPTLILCLYGFFYMMKPSEPFLTPYLTGPDKNLTIDEVTNQIFPVWTYSYLALLFPVFLITDYVRYKPVLLLQGVSFIVTWLLLLFAHGVVAMQVVEFFYGMVTATEVAYYAYIYSVVSTDHYQRVTSYCRSITLVAATVAAVLGQLLVSLADVSYFYLNAITLASVSLAFVCSFLLPMPQKSMFFHRKDDSETLPGPEKVVATVSSDRPPSCQEDKGSVSADRGPTPEQQADNAKPQNHVLRVLVQLSKDLKDCYSSRKLLYWSLWWALATAGFNQVLNYVQVLWDFRAPSHSSAVYNGAVEAIATFLSSVTSFVAQYMKINWDLFGELALAIFSAIDAGSLFLMHFTTNIWACYAGYLIFKACYMLLITIATFQIAVNLSMERYALMFGFNNFIALVIQTILTVVVVDPRGLGLDIVTQVTNQIFPVWTYSYLALLFPVFLITDYVRYKPVLLLQGVSFIVTWLLLLFAHGVVAMQVVEFFYGMVTATEVAYYAYIYSVVSTDHYQRVTSYCRSITLVAATVAAVLGQLLVSLADVSYFYLNAITLASVSLAFVCSFLLPMPQKSMFFHRKDDSETLPGPEKVVATVSSDRPPSCQEDKGSVSADRGPTPEQQADNAKPQNHVLRVLVQLSKDLKDCYSSRKLLYWSLWWALATAGFNQVLNYVQVLWDFRAPSHSSAVYNGAVEAIATFLGSATSMAVGYVKVNWDLSGELALGIFSAMDAGSLFLMHFTDNIWACYAGYLAFKACYMLLITIATFQIAVNLSMERYALMFGFNNFVALAIQTILTVVVVDSKGLGLDISTQFLIYGSYFTFIAGIFLIRSMYTIISIKCRNTSVAGESTDH</sequence>
<name>A0AAN7N6G4_MYCAM</name>
<evidence type="ECO:0000256" key="1">
    <source>
        <dbReference type="ARBA" id="ARBA00004141"/>
    </source>
</evidence>
<dbReference type="SUPFAM" id="SSF103473">
    <property type="entry name" value="MFS general substrate transporter"/>
    <property type="match status" value="2"/>
</dbReference>
<gene>
    <name evidence="5" type="ORF">QYF61_022350</name>
</gene>
<feature type="transmembrane region" description="Helical" evidence="4">
    <location>
        <begin position="527"/>
        <end position="548"/>
    </location>
</feature>
<feature type="transmembrane region" description="Helical" evidence="4">
    <location>
        <begin position="143"/>
        <end position="164"/>
    </location>
</feature>
<feature type="transmembrane region" description="Helical" evidence="4">
    <location>
        <begin position="111"/>
        <end position="131"/>
    </location>
</feature>
<protein>
    <recommendedName>
        <fullName evidence="7">Thiamine transporter 2</fullName>
    </recommendedName>
</protein>